<name>A0ABT7ZRK7_9FLAO</name>
<feature type="compositionally biased region" description="Polar residues" evidence="1">
    <location>
        <begin position="235"/>
        <end position="244"/>
    </location>
</feature>
<feature type="region of interest" description="Disordered" evidence="1">
    <location>
        <begin position="232"/>
        <end position="295"/>
    </location>
</feature>
<accession>A0ABT7ZRK7</accession>
<dbReference type="RefSeq" id="WP_290205336.1">
    <property type="nucleotide sequence ID" value="NZ_JASDDK010000001.1"/>
</dbReference>
<evidence type="ECO:0008006" key="5">
    <source>
        <dbReference type="Google" id="ProtNLM"/>
    </source>
</evidence>
<evidence type="ECO:0000256" key="2">
    <source>
        <dbReference type="SAM" id="Phobius"/>
    </source>
</evidence>
<feature type="transmembrane region" description="Helical" evidence="2">
    <location>
        <begin position="46"/>
        <end position="68"/>
    </location>
</feature>
<keyword evidence="4" id="KW-1185">Reference proteome</keyword>
<feature type="compositionally biased region" description="Acidic residues" evidence="1">
    <location>
        <begin position="277"/>
        <end position="286"/>
    </location>
</feature>
<keyword evidence="2" id="KW-0812">Transmembrane</keyword>
<dbReference type="InterPro" id="IPR011250">
    <property type="entry name" value="OMP/PagP_B-barrel"/>
</dbReference>
<reference evidence="3 4" key="1">
    <citation type="journal article" date="2023" name="Int. J. Syst. Evol. Microbiol.">
        <title>Winogradskyella bathintestinalis sp. nov., isolated from the intestine of the deep-sea loosejaw dragonfish, Malacosteus niger.</title>
        <authorList>
            <person name="Uniacke-Lowe S."/>
            <person name="Johnson C.N."/>
            <person name="Stanton C."/>
            <person name="Hill C."/>
            <person name="Ross P."/>
        </authorList>
    </citation>
    <scope>NUCLEOTIDE SEQUENCE [LARGE SCALE GENOMIC DNA]</scope>
    <source>
        <strain evidence="3 4">APC 3343</strain>
    </source>
</reference>
<keyword evidence="2" id="KW-1133">Transmembrane helix</keyword>
<dbReference type="SUPFAM" id="SSF56925">
    <property type="entry name" value="OMPA-like"/>
    <property type="match status" value="1"/>
</dbReference>
<evidence type="ECO:0000313" key="4">
    <source>
        <dbReference type="Proteomes" id="UP001231197"/>
    </source>
</evidence>
<sequence length="530" mass="58647">MNDKKNIDRLFQEKFKDFEVTPNDTVWENISESLPNKKKKRKVIGLWWQLGGVAAVIALLLTVGFTIFNSNKSNTQEFPIVNTDKTDSASENDSNNYLKDNKQIELNTADSDSSKVADSNSDIEDNSYSNISENNSSQTTSTSNQLTNSNTISKPLNRVANNTNVEDNGNDLSTPTSKDKNGKIATQSKISNSNLKNDNKSIVEKNDKSFLNTDIERKSTIKTAIEQHKNAIADNLSTQNQNSKTLEKDSNKEDSLEKENSLLEASEQATIENAIAENEDTTDDGEKDNKRNRWSISPNIAPVYFSSMGEGSSIDQQFNNNSKSSDVNMSYGIAGSYAISKKLKVRAGINRINLNQTTTDVFAFTGAATTARGVGAQYKNIAFNNGKEHTSLMSSTMMNKSSTPELFNTKFPGEIEQKFGFIEIPVALEYALLDKKFGINIIGGFSTFILNGNEIYADVNGTTTLIGEASNINNTSFSANFGLGMDYNLSKQWDINLEPTFKYQLNTFDNTTGNFRPFIIGVYTGLSFKF</sequence>
<feature type="compositionally biased region" description="Low complexity" evidence="1">
    <location>
        <begin position="126"/>
        <end position="153"/>
    </location>
</feature>
<feature type="region of interest" description="Disordered" evidence="1">
    <location>
        <begin position="83"/>
        <end position="201"/>
    </location>
</feature>
<gene>
    <name evidence="3" type="ORF">QMA06_02830</name>
</gene>
<dbReference type="EMBL" id="JASDDK010000001">
    <property type="protein sequence ID" value="MDN3491640.1"/>
    <property type="molecule type" value="Genomic_DNA"/>
</dbReference>
<comment type="caution">
    <text evidence="3">The sequence shown here is derived from an EMBL/GenBank/DDBJ whole genome shotgun (WGS) entry which is preliminary data.</text>
</comment>
<keyword evidence="2" id="KW-0472">Membrane</keyword>
<organism evidence="3 4">
    <name type="scientific">Winogradskyella bathintestinalis</name>
    <dbReference type="NCBI Taxonomy" id="3035208"/>
    <lineage>
        <taxon>Bacteria</taxon>
        <taxon>Pseudomonadati</taxon>
        <taxon>Bacteroidota</taxon>
        <taxon>Flavobacteriia</taxon>
        <taxon>Flavobacteriales</taxon>
        <taxon>Flavobacteriaceae</taxon>
        <taxon>Winogradskyella</taxon>
    </lineage>
</organism>
<protein>
    <recommendedName>
        <fullName evidence="5">Outer membrane protein beta-barrel domain-containing protein</fullName>
    </recommendedName>
</protein>
<feature type="compositionally biased region" description="Polar residues" evidence="1">
    <location>
        <begin position="159"/>
        <end position="176"/>
    </location>
</feature>
<feature type="compositionally biased region" description="Polar residues" evidence="1">
    <location>
        <begin position="89"/>
        <end position="120"/>
    </location>
</feature>
<evidence type="ECO:0000313" key="3">
    <source>
        <dbReference type="EMBL" id="MDN3491640.1"/>
    </source>
</evidence>
<proteinExistence type="predicted"/>
<dbReference type="Proteomes" id="UP001231197">
    <property type="component" value="Unassembled WGS sequence"/>
</dbReference>
<feature type="compositionally biased region" description="Basic and acidic residues" evidence="1">
    <location>
        <begin position="245"/>
        <end position="261"/>
    </location>
</feature>
<feature type="compositionally biased region" description="Polar residues" evidence="1">
    <location>
        <begin position="184"/>
        <end position="196"/>
    </location>
</feature>
<evidence type="ECO:0000256" key="1">
    <source>
        <dbReference type="SAM" id="MobiDB-lite"/>
    </source>
</evidence>